<feature type="compositionally biased region" description="Polar residues" evidence="2">
    <location>
        <begin position="465"/>
        <end position="474"/>
    </location>
</feature>
<feature type="compositionally biased region" description="Acidic residues" evidence="2">
    <location>
        <begin position="475"/>
        <end position="496"/>
    </location>
</feature>
<feature type="region of interest" description="Disordered" evidence="2">
    <location>
        <begin position="522"/>
        <end position="548"/>
    </location>
</feature>
<feature type="coiled-coil region" evidence="1">
    <location>
        <begin position="91"/>
        <end position="118"/>
    </location>
</feature>
<evidence type="ECO:0000256" key="2">
    <source>
        <dbReference type="SAM" id="MobiDB-lite"/>
    </source>
</evidence>
<feature type="coiled-coil region" evidence="1">
    <location>
        <begin position="317"/>
        <end position="344"/>
    </location>
</feature>
<dbReference type="Proteomes" id="UP000683925">
    <property type="component" value="Unassembled WGS sequence"/>
</dbReference>
<dbReference type="AlphaFoldDB" id="A0A8S1WDL0"/>
<dbReference type="EMBL" id="CAJJDP010000088">
    <property type="protein sequence ID" value="CAD8187101.1"/>
    <property type="molecule type" value="Genomic_DNA"/>
</dbReference>
<gene>
    <name evidence="3" type="ORF">POCTA_138.1.T0890110</name>
</gene>
<proteinExistence type="predicted"/>
<feature type="compositionally biased region" description="Polar residues" evidence="2">
    <location>
        <begin position="528"/>
        <end position="537"/>
    </location>
</feature>
<organism evidence="3 4">
    <name type="scientific">Paramecium octaurelia</name>
    <dbReference type="NCBI Taxonomy" id="43137"/>
    <lineage>
        <taxon>Eukaryota</taxon>
        <taxon>Sar</taxon>
        <taxon>Alveolata</taxon>
        <taxon>Ciliophora</taxon>
        <taxon>Intramacronucleata</taxon>
        <taxon>Oligohymenophorea</taxon>
        <taxon>Peniculida</taxon>
        <taxon>Parameciidae</taxon>
        <taxon>Paramecium</taxon>
    </lineage>
</organism>
<evidence type="ECO:0000313" key="3">
    <source>
        <dbReference type="EMBL" id="CAD8187101.1"/>
    </source>
</evidence>
<dbReference type="OMA" id="FSQEFKF"/>
<feature type="region of interest" description="Disordered" evidence="2">
    <location>
        <begin position="423"/>
        <end position="509"/>
    </location>
</feature>
<keyword evidence="4" id="KW-1185">Reference proteome</keyword>
<feature type="compositionally biased region" description="Basic and acidic residues" evidence="2">
    <location>
        <begin position="435"/>
        <end position="464"/>
    </location>
</feature>
<comment type="caution">
    <text evidence="3">The sequence shown here is derived from an EMBL/GenBank/DDBJ whole genome shotgun (WGS) entry which is preliminary data.</text>
</comment>
<evidence type="ECO:0000256" key="1">
    <source>
        <dbReference type="SAM" id="Coils"/>
    </source>
</evidence>
<dbReference type="OrthoDB" id="306847at2759"/>
<reference evidence="3" key="1">
    <citation type="submission" date="2021-01" db="EMBL/GenBank/DDBJ databases">
        <authorList>
            <consortium name="Genoscope - CEA"/>
            <person name="William W."/>
        </authorList>
    </citation>
    <scope>NUCLEOTIDE SEQUENCE</scope>
</reference>
<accession>A0A8S1WDL0</accession>
<evidence type="ECO:0000313" key="4">
    <source>
        <dbReference type="Proteomes" id="UP000683925"/>
    </source>
</evidence>
<keyword evidence="1" id="KW-0175">Coiled coil</keyword>
<protein>
    <submittedName>
        <fullName evidence="3">Uncharacterized protein</fullName>
    </submittedName>
</protein>
<name>A0A8S1WDL0_PAROT</name>
<sequence>MQQIEIPDLIFIENIDEVQKFEDAINFCLKRKNEIDNVNINLNQKIKNYVDGEDPYYREIQVKSEELHSQALNCTKIFEQFKLPTHLDQELSAYQKEYKQLEQQIKQQEDKKKWGASEKQKSKAKLLKLIEEIQLSILNKLELPEPENKSCIIFNWIAGCLIKAKKGPVQLAEELKLKVEKVQLQPDSIINQPAPSQSGGIFACGGRKPLSNSRPLKRAALPEEEQRYYENLLAWKAIKQHVFSQEFKFQEKVSTFTQEFEKLEPFQVMLIEEIVSEKKEIIKAIFDIDIKDQVRVIIEINEIVLFFLKDNQQGQQNKLKAQEAEQIEQNMRQKEVEIQMMQKQKNYFAGKEKRLMSLKATFSTLQVTSTKIADFVKEKMNTNDQLFAQIEVQRNSGLSKELKVNLEVEDVYRRKRYEWEENMKKQQAIEEEQREEERKKLESQERKKEDDKNDQSVIDNKEGENNVSNIQQQANEEDSDYQEEESDGSQDDEEEKQDWIVLADDADTKHIQKTLFPDKIKTAENKNLAKQKNQGESLKQLMAKRKKN</sequence>